<feature type="region of interest" description="Disordered" evidence="1">
    <location>
        <begin position="101"/>
        <end position="128"/>
    </location>
</feature>
<evidence type="ECO:0000313" key="2">
    <source>
        <dbReference type="EMBL" id="CAG8560296.1"/>
    </source>
</evidence>
<name>A0A9N9B9I9_9GLOM</name>
<gene>
    <name evidence="2" type="ORF">AGERDE_LOCUS7117</name>
</gene>
<sequence length="128" mass="14567">MANSTSHFPAISSIEYNNFGQQQQPENSHPSLSLYQHPDLHNLFTQSSSNVLTQQISTFPTGMSIHDIGDIKESLSSLHSRVNEMWSEMCTLKQRQDVVEEKTNCTDSNGNEEELEYEEAEVPDELNY</sequence>
<dbReference type="OrthoDB" id="10320154at2759"/>
<evidence type="ECO:0000256" key="1">
    <source>
        <dbReference type="SAM" id="MobiDB-lite"/>
    </source>
</evidence>
<protein>
    <submittedName>
        <fullName evidence="2">379_t:CDS:1</fullName>
    </submittedName>
</protein>
<evidence type="ECO:0000313" key="3">
    <source>
        <dbReference type="Proteomes" id="UP000789831"/>
    </source>
</evidence>
<organism evidence="2 3">
    <name type="scientific">Ambispora gerdemannii</name>
    <dbReference type="NCBI Taxonomy" id="144530"/>
    <lineage>
        <taxon>Eukaryota</taxon>
        <taxon>Fungi</taxon>
        <taxon>Fungi incertae sedis</taxon>
        <taxon>Mucoromycota</taxon>
        <taxon>Glomeromycotina</taxon>
        <taxon>Glomeromycetes</taxon>
        <taxon>Archaeosporales</taxon>
        <taxon>Ambisporaceae</taxon>
        <taxon>Ambispora</taxon>
    </lineage>
</organism>
<keyword evidence="3" id="KW-1185">Reference proteome</keyword>
<reference evidence="2" key="1">
    <citation type="submission" date="2021-06" db="EMBL/GenBank/DDBJ databases">
        <authorList>
            <person name="Kallberg Y."/>
            <person name="Tangrot J."/>
            <person name="Rosling A."/>
        </authorList>
    </citation>
    <scope>NUCLEOTIDE SEQUENCE</scope>
    <source>
        <strain evidence="2">MT106</strain>
    </source>
</reference>
<dbReference type="Proteomes" id="UP000789831">
    <property type="component" value="Unassembled WGS sequence"/>
</dbReference>
<dbReference type="AlphaFoldDB" id="A0A9N9B9I9"/>
<comment type="caution">
    <text evidence="2">The sequence shown here is derived from an EMBL/GenBank/DDBJ whole genome shotgun (WGS) entry which is preliminary data.</text>
</comment>
<proteinExistence type="predicted"/>
<feature type="compositionally biased region" description="Acidic residues" evidence="1">
    <location>
        <begin position="110"/>
        <end position="128"/>
    </location>
</feature>
<dbReference type="EMBL" id="CAJVPL010001231">
    <property type="protein sequence ID" value="CAG8560296.1"/>
    <property type="molecule type" value="Genomic_DNA"/>
</dbReference>
<accession>A0A9N9B9I9</accession>